<dbReference type="AlphaFoldDB" id="A0ABD0K3S9"/>
<organism evidence="1 2">
    <name type="scientific">Batillaria attramentaria</name>
    <dbReference type="NCBI Taxonomy" id="370345"/>
    <lineage>
        <taxon>Eukaryota</taxon>
        <taxon>Metazoa</taxon>
        <taxon>Spiralia</taxon>
        <taxon>Lophotrochozoa</taxon>
        <taxon>Mollusca</taxon>
        <taxon>Gastropoda</taxon>
        <taxon>Caenogastropoda</taxon>
        <taxon>Sorbeoconcha</taxon>
        <taxon>Cerithioidea</taxon>
        <taxon>Batillariidae</taxon>
        <taxon>Batillaria</taxon>
    </lineage>
</organism>
<name>A0ABD0K3S9_9CAEN</name>
<feature type="non-terminal residue" evidence="1">
    <location>
        <position position="1"/>
    </location>
</feature>
<comment type="caution">
    <text evidence="1">The sequence shown here is derived from an EMBL/GenBank/DDBJ whole genome shotgun (WGS) entry which is preliminary data.</text>
</comment>
<dbReference type="Proteomes" id="UP001519460">
    <property type="component" value="Unassembled WGS sequence"/>
</dbReference>
<keyword evidence="2" id="KW-1185">Reference proteome</keyword>
<evidence type="ECO:0000313" key="2">
    <source>
        <dbReference type="Proteomes" id="UP001519460"/>
    </source>
</evidence>
<proteinExistence type="predicted"/>
<sequence>NSAIARTTPISGAPLSILFQKLMNSPSTLPEASDSNFHRHLASDCACADWPGPITLRDERQVEDSDFPLAAMSMERVALKEVCWSRLTALVTSLARPEATKRNDGLKIDVSTIGGDGLTIGAVDNLSGSELIEFPFVCPGTESVVCIKCLTTSCSLMPVLFTTL</sequence>
<protein>
    <submittedName>
        <fullName evidence="1">Uncharacterized protein</fullName>
    </submittedName>
</protein>
<reference evidence="1 2" key="1">
    <citation type="journal article" date="2023" name="Sci. Data">
        <title>Genome assembly of the Korean intertidal mud-creeper Batillaria attramentaria.</title>
        <authorList>
            <person name="Patra A.K."/>
            <person name="Ho P.T."/>
            <person name="Jun S."/>
            <person name="Lee S.J."/>
            <person name="Kim Y."/>
            <person name="Won Y.J."/>
        </authorList>
    </citation>
    <scope>NUCLEOTIDE SEQUENCE [LARGE SCALE GENOMIC DNA]</scope>
    <source>
        <strain evidence="1">Wonlab-2016</strain>
    </source>
</reference>
<evidence type="ECO:0000313" key="1">
    <source>
        <dbReference type="EMBL" id="KAK7482092.1"/>
    </source>
</evidence>
<dbReference type="EMBL" id="JACVVK020000251">
    <property type="protein sequence ID" value="KAK7482092.1"/>
    <property type="molecule type" value="Genomic_DNA"/>
</dbReference>
<accession>A0ABD0K3S9</accession>
<gene>
    <name evidence="1" type="ORF">BaRGS_00026676</name>
</gene>